<comment type="similarity">
    <text evidence="2 8">Belongs to the class-V pyridoxal-phosphate-dependent aminotransferase family. Csd subfamily.</text>
</comment>
<dbReference type="SUPFAM" id="SSF53383">
    <property type="entry name" value="PLP-dependent transferases"/>
    <property type="match status" value="1"/>
</dbReference>
<dbReference type="EC" id="2.8.1.7" evidence="3 8"/>
<dbReference type="STRING" id="1515612.SKP52_14095"/>
<dbReference type="CDD" id="cd06453">
    <property type="entry name" value="SufS_like"/>
    <property type="match status" value="1"/>
</dbReference>
<protein>
    <recommendedName>
        <fullName evidence="3 8">Cysteine desulfurase</fullName>
        <ecNumber evidence="3 8">2.8.1.7</ecNumber>
    </recommendedName>
</protein>
<proteinExistence type="inferred from homology"/>
<dbReference type="InterPro" id="IPR010970">
    <property type="entry name" value="Cys_dSase_SufS"/>
</dbReference>
<dbReference type="RefSeq" id="WP_039581079.1">
    <property type="nucleotide sequence ID" value="NZ_CP009122.1"/>
</dbReference>
<comment type="cofactor">
    <cofactor evidence="1 7">
        <name>pyridoxal 5'-phosphate</name>
        <dbReference type="ChEBI" id="CHEBI:597326"/>
    </cofactor>
</comment>
<dbReference type="AlphaFoldDB" id="A0A0A7PIC7"/>
<dbReference type="InterPro" id="IPR015422">
    <property type="entry name" value="PyrdxlP-dep_Trfase_small"/>
</dbReference>
<evidence type="ECO:0000256" key="6">
    <source>
        <dbReference type="ARBA" id="ARBA00050776"/>
    </source>
</evidence>
<dbReference type="Gene3D" id="3.90.1150.10">
    <property type="entry name" value="Aspartate Aminotransferase, domain 1"/>
    <property type="match status" value="1"/>
</dbReference>
<comment type="function">
    <text evidence="8">Catalyzes the removal of elemental sulfur and selenium atoms from L-cysteine, L-cystine, L-selenocysteine, and L-selenocystine to produce L-alanine.</text>
</comment>
<dbReference type="InterPro" id="IPR020578">
    <property type="entry name" value="Aminotrans_V_PyrdxlP_BS"/>
</dbReference>
<dbReference type="PANTHER" id="PTHR43586:SF8">
    <property type="entry name" value="CYSTEINE DESULFURASE 1, CHLOROPLASTIC"/>
    <property type="match status" value="1"/>
</dbReference>
<sequence>MLHPEPAQKAWNPDAIRSDFPLIAGLSGYGRITYLDNAASAQKPRSVMDSMTDGAFTRYANVHRGAHRLSGLATASYEGARARLQAFLNAPGAEQVIFTKSATEAINLVASAFAAIVAPGDEIIVSSLDHHANLVPWHMLRERRGIVLRWVDPDAFGNLDPAAFADAITHRTRLVAVTHMSNVFGVLTPLEAIVRLAHERGVPVLADGTQAVVHHAIDVSALDVDFYALTGHKLYGPTGIGALYAKPGWLERMSPMLGGGEMVATVGRNHVEYAPAPHKFEAGTPPILEAIGLVAALDYIESVGRSSIAAHEAALGRHARARFAAIPGITVFGDTEKPGPILTFASASAHANDIAAILDGKGICVRAGAHCTQPLHQMLGFSSTCRASFAMYSTLAEVDALADAVDEALTILK</sequence>
<dbReference type="PROSITE" id="PS00595">
    <property type="entry name" value="AA_TRANSFER_CLASS_5"/>
    <property type="match status" value="1"/>
</dbReference>
<dbReference type="GO" id="GO:0030170">
    <property type="term" value="F:pyridoxal phosphate binding"/>
    <property type="evidence" value="ECO:0007669"/>
    <property type="project" value="UniProtKB-UniRule"/>
</dbReference>
<dbReference type="InterPro" id="IPR015424">
    <property type="entry name" value="PyrdxlP-dep_Trfase"/>
</dbReference>
<dbReference type="GO" id="GO:0031071">
    <property type="term" value="F:cysteine desulfurase activity"/>
    <property type="evidence" value="ECO:0007669"/>
    <property type="project" value="UniProtKB-UniRule"/>
</dbReference>
<keyword evidence="5 8" id="KW-0663">Pyridoxal phosphate</keyword>
<keyword evidence="11" id="KW-1185">Reference proteome</keyword>
<comment type="catalytic activity">
    <reaction evidence="6 8">
        <text>(sulfur carrier)-H + L-cysteine = (sulfur carrier)-SH + L-alanine</text>
        <dbReference type="Rhea" id="RHEA:43892"/>
        <dbReference type="Rhea" id="RHEA-COMP:14737"/>
        <dbReference type="Rhea" id="RHEA-COMP:14739"/>
        <dbReference type="ChEBI" id="CHEBI:29917"/>
        <dbReference type="ChEBI" id="CHEBI:35235"/>
        <dbReference type="ChEBI" id="CHEBI:57972"/>
        <dbReference type="ChEBI" id="CHEBI:64428"/>
        <dbReference type="EC" id="2.8.1.7"/>
    </reaction>
</comment>
<evidence type="ECO:0000313" key="10">
    <source>
        <dbReference type="EMBL" id="AJA09704.1"/>
    </source>
</evidence>
<evidence type="ECO:0000256" key="8">
    <source>
        <dbReference type="RuleBase" id="RU004506"/>
    </source>
</evidence>
<evidence type="ECO:0000256" key="2">
    <source>
        <dbReference type="ARBA" id="ARBA00010447"/>
    </source>
</evidence>
<evidence type="ECO:0000313" key="11">
    <source>
        <dbReference type="Proteomes" id="UP000030907"/>
    </source>
</evidence>
<dbReference type="InterPro" id="IPR015421">
    <property type="entry name" value="PyrdxlP-dep_Trfase_major"/>
</dbReference>
<evidence type="ECO:0000256" key="1">
    <source>
        <dbReference type="ARBA" id="ARBA00001933"/>
    </source>
</evidence>
<evidence type="ECO:0000256" key="3">
    <source>
        <dbReference type="ARBA" id="ARBA00012239"/>
    </source>
</evidence>
<dbReference type="PANTHER" id="PTHR43586">
    <property type="entry name" value="CYSTEINE DESULFURASE"/>
    <property type="match status" value="1"/>
</dbReference>
<dbReference type="NCBIfam" id="TIGR01979">
    <property type="entry name" value="sufS"/>
    <property type="match status" value="1"/>
</dbReference>
<dbReference type="EMBL" id="CP009122">
    <property type="protein sequence ID" value="AJA09704.1"/>
    <property type="molecule type" value="Genomic_DNA"/>
</dbReference>
<keyword evidence="4 8" id="KW-0808">Transferase</keyword>
<reference evidence="10 11" key="1">
    <citation type="journal article" date="2015" name="Int. J. Syst. Evol. Microbiol.">
        <title>Description of Sphingopyxis fribergensis sp. nov. - a soil bacterium with the ability to degrade styrene and phenylacetic acid.</title>
        <authorList>
            <person name="Oelschlagel M."/>
            <person name="Ruckert C."/>
            <person name="Kalinowski J."/>
            <person name="Schmidt G."/>
            <person name="Schlomann M."/>
            <person name="Tischler D."/>
        </authorList>
    </citation>
    <scope>NUCLEOTIDE SEQUENCE [LARGE SCALE GENOMIC DNA]</scope>
    <source>
        <strain evidence="10 11">Kp5.2</strain>
    </source>
</reference>
<organism evidence="10 11">
    <name type="scientific">Sphingopyxis fribergensis</name>
    <dbReference type="NCBI Taxonomy" id="1515612"/>
    <lineage>
        <taxon>Bacteria</taxon>
        <taxon>Pseudomonadati</taxon>
        <taxon>Pseudomonadota</taxon>
        <taxon>Alphaproteobacteria</taxon>
        <taxon>Sphingomonadales</taxon>
        <taxon>Sphingomonadaceae</taxon>
        <taxon>Sphingopyxis</taxon>
    </lineage>
</organism>
<dbReference type="Gene3D" id="3.40.640.10">
    <property type="entry name" value="Type I PLP-dependent aspartate aminotransferase-like (Major domain)"/>
    <property type="match status" value="1"/>
</dbReference>
<gene>
    <name evidence="10" type="primary">csd</name>
    <name evidence="10" type="ORF">SKP52_14095</name>
</gene>
<evidence type="ECO:0000256" key="7">
    <source>
        <dbReference type="RuleBase" id="RU004504"/>
    </source>
</evidence>
<dbReference type="InterPro" id="IPR000192">
    <property type="entry name" value="Aminotrans_V_dom"/>
</dbReference>
<evidence type="ECO:0000259" key="9">
    <source>
        <dbReference type="Pfam" id="PF00266"/>
    </source>
</evidence>
<name>A0A0A7PIC7_9SPHN</name>
<feature type="domain" description="Aminotransferase class V" evidence="9">
    <location>
        <begin position="33"/>
        <end position="401"/>
    </location>
</feature>
<dbReference type="KEGG" id="sphk:SKP52_14095"/>
<dbReference type="GO" id="GO:0006534">
    <property type="term" value="P:cysteine metabolic process"/>
    <property type="evidence" value="ECO:0007669"/>
    <property type="project" value="UniProtKB-UniRule"/>
</dbReference>
<dbReference type="HOGENOM" id="CLU_003433_2_5_5"/>
<evidence type="ECO:0000256" key="5">
    <source>
        <dbReference type="ARBA" id="ARBA00022898"/>
    </source>
</evidence>
<evidence type="ECO:0000256" key="4">
    <source>
        <dbReference type="ARBA" id="ARBA00022679"/>
    </source>
</evidence>
<dbReference type="Pfam" id="PF00266">
    <property type="entry name" value="Aminotran_5"/>
    <property type="match status" value="1"/>
</dbReference>
<dbReference type="OrthoDB" id="9804366at2"/>
<accession>A0A0A7PIC7</accession>
<dbReference type="Proteomes" id="UP000030907">
    <property type="component" value="Chromosome"/>
</dbReference>